<protein>
    <submittedName>
        <fullName evidence="3">Glycoside hydrolase N-terminal domain-containing protein</fullName>
    </submittedName>
</protein>
<dbReference type="PANTHER" id="PTHR31084:SF19">
    <property type="entry name" value="GLYCOSYL HYDROLASE FAMILY 95 N-TERMINAL DOMAIN-CONTAINING PROTEIN"/>
    <property type="match status" value="1"/>
</dbReference>
<evidence type="ECO:0000313" key="4">
    <source>
        <dbReference type="Proteomes" id="UP001319080"/>
    </source>
</evidence>
<dbReference type="InterPro" id="IPR008928">
    <property type="entry name" value="6-hairpin_glycosidase_sf"/>
</dbReference>
<comment type="caution">
    <text evidence="3">The sequence shown here is derived from an EMBL/GenBank/DDBJ whole genome shotgun (WGS) entry which is preliminary data.</text>
</comment>
<evidence type="ECO:0000256" key="1">
    <source>
        <dbReference type="SAM" id="SignalP"/>
    </source>
</evidence>
<gene>
    <name evidence="3" type="ORF">KK062_28240</name>
</gene>
<dbReference type="Pfam" id="PF22124">
    <property type="entry name" value="Glyco_hydro_95_cat"/>
    <property type="match status" value="1"/>
</dbReference>
<proteinExistence type="predicted"/>
<name>A0AAP2E4L0_9BACT</name>
<dbReference type="EMBL" id="JAHESE010000052">
    <property type="protein sequence ID" value="MBT1712164.1"/>
    <property type="molecule type" value="Genomic_DNA"/>
</dbReference>
<organism evidence="3 4">
    <name type="scientific">Dawidia cretensis</name>
    <dbReference type="NCBI Taxonomy" id="2782350"/>
    <lineage>
        <taxon>Bacteria</taxon>
        <taxon>Pseudomonadati</taxon>
        <taxon>Bacteroidota</taxon>
        <taxon>Cytophagia</taxon>
        <taxon>Cytophagales</taxon>
        <taxon>Chryseotaleaceae</taxon>
        <taxon>Dawidia</taxon>
    </lineage>
</organism>
<evidence type="ECO:0000313" key="3">
    <source>
        <dbReference type="EMBL" id="MBT1712164.1"/>
    </source>
</evidence>
<dbReference type="Gene3D" id="2.60.40.1180">
    <property type="entry name" value="Golgi alpha-mannosidase II"/>
    <property type="match status" value="1"/>
</dbReference>
<feature type="domain" description="Glycosyl hydrolase family 95 catalytic" evidence="2">
    <location>
        <begin position="348"/>
        <end position="636"/>
    </location>
</feature>
<feature type="chain" id="PRO_5042816500" evidence="1">
    <location>
        <begin position="22"/>
        <end position="828"/>
    </location>
</feature>
<dbReference type="PANTHER" id="PTHR31084">
    <property type="entry name" value="ALPHA-L-FUCOSIDASE 2"/>
    <property type="match status" value="1"/>
</dbReference>
<dbReference type="RefSeq" id="WP_254087731.1">
    <property type="nucleotide sequence ID" value="NZ_JAHESE010000052.1"/>
</dbReference>
<keyword evidence="4" id="KW-1185">Reference proteome</keyword>
<sequence length="828" mass="93131">MKNTWSLLVLIFLVAVGGTFAQSVDSIDAAARAKRHALSMNKPAPRFFEGALLGNGALGAVVTTRPDAIVIYFGHNNVWDIRIAERHKEELRNFDYVFNKVKNIPAHSQHLTDDPWYAEYVRMAGDNYNKPYPRPFPCGSVLLGFDRRNIQVLGHTLDISNGLCTVRLLTKAQQELHLALWVDMHADNLRMQLTDSHGNSHPNIFDRIHVMPDPSIPADLPPYTIHEDLAAGVLSFRQVLPHREPVNGQAGAEHPKDKAFRLTARIAGPLSKSIRMNWSGNRETMAPLEASLTSTATFTASISLEEGLQHAVSTTVRSSPPESAGDLAAVRARNEATWKDYWSKSAVALNDTLLEELWYRNLYFLNCATKPGTTCPGLFANWSYNRIGTAWHGDYHLNYNTQQPFWVTFSSNHLDKNLAYVDLVEKLLPVSKQWARDYYGLPGAYFPHSAFPVDMTLNPYPLPDWGWEICETPWAVQGLWWHYRYSGDIDFLRTRAYEPIKAAVQFLTAYMKRADAHGGPRWQDKNYHVFPSVPPELYGLRPGFQYNYDCTADLALIKFIFHAFQQATVVLGTAKTERTLLADVNEILTHFPAYPTAPSKQYGEVLVAVPGEHDQVVYNVPNPLFSVFPGEDHGLHSDAKTLALLTSTYNNQQNEGGNDLVFINLQAARIGKLDLEAFKRHIRYSLLPNGTATDMVMQTHGRYGDQTDFAYMADMGIWFENFALPAVVNECLLQSYNGTLRLFPNWPNATDATFQTLRAAGAFLVTATQHNGHVEYVRVLSEKGTDLRILSPWGPKGFFHKGGKKIPITTAEITVRTRPGELIVFTEH</sequence>
<dbReference type="InterPro" id="IPR054363">
    <property type="entry name" value="GH95_cat"/>
</dbReference>
<reference evidence="3 4" key="1">
    <citation type="submission" date="2021-05" db="EMBL/GenBank/DDBJ databases">
        <title>A Polyphasic approach of four new species of the genus Ohtaekwangia: Ohtaekwangia histidinii sp. nov., Ohtaekwangia cretensis sp. nov., Ohtaekwangia indiensis sp. nov., Ohtaekwangia reichenbachii sp. nov. from diverse environment.</title>
        <authorList>
            <person name="Octaviana S."/>
        </authorList>
    </citation>
    <scope>NUCLEOTIDE SEQUENCE [LARGE SCALE GENOMIC DNA]</scope>
    <source>
        <strain evidence="3 4">PWU5</strain>
    </source>
</reference>
<keyword evidence="3" id="KW-0378">Hydrolase</keyword>
<dbReference type="Proteomes" id="UP001319080">
    <property type="component" value="Unassembled WGS sequence"/>
</dbReference>
<dbReference type="InterPro" id="IPR012341">
    <property type="entry name" value="6hp_glycosidase-like_sf"/>
</dbReference>
<feature type="signal peptide" evidence="1">
    <location>
        <begin position="1"/>
        <end position="21"/>
    </location>
</feature>
<dbReference type="Gene3D" id="2.70.98.50">
    <property type="entry name" value="putative glycoside hydrolase family protein from bacillus halodurans"/>
    <property type="match status" value="1"/>
</dbReference>
<dbReference type="AlphaFoldDB" id="A0AAP2E4L0"/>
<dbReference type="GO" id="GO:0004560">
    <property type="term" value="F:alpha-L-fucosidase activity"/>
    <property type="evidence" value="ECO:0007669"/>
    <property type="project" value="TreeGrafter"/>
</dbReference>
<accession>A0AAP2E4L0</accession>
<dbReference type="Gene3D" id="1.50.10.10">
    <property type="match status" value="1"/>
</dbReference>
<evidence type="ECO:0000259" key="2">
    <source>
        <dbReference type="Pfam" id="PF22124"/>
    </source>
</evidence>
<dbReference type="SUPFAM" id="SSF48208">
    <property type="entry name" value="Six-hairpin glycosidases"/>
    <property type="match status" value="1"/>
</dbReference>
<dbReference type="GO" id="GO:0005975">
    <property type="term" value="P:carbohydrate metabolic process"/>
    <property type="evidence" value="ECO:0007669"/>
    <property type="project" value="InterPro"/>
</dbReference>
<keyword evidence="1" id="KW-0732">Signal</keyword>
<dbReference type="InterPro" id="IPR013780">
    <property type="entry name" value="Glyco_hydro_b"/>
</dbReference>